<proteinExistence type="predicted"/>
<accession>A0ACC1WPL9</accession>
<evidence type="ECO:0000313" key="1">
    <source>
        <dbReference type="EMBL" id="KAJ4700927.1"/>
    </source>
</evidence>
<protein>
    <submittedName>
        <fullName evidence="1">Regulator of chromosome condensation (RCC1) family with FYVE zinc finger domain-containing protein</fullName>
    </submittedName>
</protein>
<name>A0ACC1WPL9_MELAZ</name>
<organism evidence="1 2">
    <name type="scientific">Melia azedarach</name>
    <name type="common">Chinaberry tree</name>
    <dbReference type="NCBI Taxonomy" id="155640"/>
    <lineage>
        <taxon>Eukaryota</taxon>
        <taxon>Viridiplantae</taxon>
        <taxon>Streptophyta</taxon>
        <taxon>Embryophyta</taxon>
        <taxon>Tracheophyta</taxon>
        <taxon>Spermatophyta</taxon>
        <taxon>Magnoliopsida</taxon>
        <taxon>eudicotyledons</taxon>
        <taxon>Gunneridae</taxon>
        <taxon>Pentapetalae</taxon>
        <taxon>rosids</taxon>
        <taxon>malvids</taxon>
        <taxon>Sapindales</taxon>
        <taxon>Meliaceae</taxon>
        <taxon>Melia</taxon>
    </lineage>
</organism>
<dbReference type="EMBL" id="CM051407">
    <property type="protein sequence ID" value="KAJ4700927.1"/>
    <property type="molecule type" value="Genomic_DNA"/>
</dbReference>
<dbReference type="Proteomes" id="UP001164539">
    <property type="component" value="Chromosome 14"/>
</dbReference>
<keyword evidence="2" id="KW-1185">Reference proteome</keyword>
<gene>
    <name evidence="1" type="ORF">OWV82_024241</name>
</gene>
<reference evidence="1 2" key="1">
    <citation type="journal article" date="2023" name="Science">
        <title>Complex scaffold remodeling in plant triterpene biosynthesis.</title>
        <authorList>
            <person name="De La Pena R."/>
            <person name="Hodgson H."/>
            <person name="Liu J.C."/>
            <person name="Stephenson M.J."/>
            <person name="Martin A.C."/>
            <person name="Owen C."/>
            <person name="Harkess A."/>
            <person name="Leebens-Mack J."/>
            <person name="Jimenez L.E."/>
            <person name="Osbourn A."/>
            <person name="Sattely E.S."/>
        </authorList>
    </citation>
    <scope>NUCLEOTIDE SEQUENCE [LARGE SCALE GENOMIC DNA]</scope>
    <source>
        <strain evidence="2">cv. JPN11</strain>
        <tissue evidence="1">Leaf</tissue>
    </source>
</reference>
<sequence length="1118" mass="121202">MADLVSYGNADRDIEQALIALKKGAQLLKYGRKGKPKFYPFRLSNDETSLIWISSSGERSLKLASVSKIIPGQRTAVFQRYLRPEKDYLSFSLIYNNGKRSLDLICKDKVEAEVWIAGLKALISSGQGGRSKIDGWNDGGLYLEDSRDLTSNSPSDSSVSLTRDISSPEISVNLNHPITSPKSFQPESSISVNSERSHVASDNNANMQVKGTGSDVFRVSVSSAPSTSSHGSAPDDCDALGDVYIWGEVICDNVVKVGADKNANYLSTRADVLLPRPLESNVVLDVHHIACGVRHAALVTRQGEVFTWGEESGGRLGHGFGKDIIQPRLVESLTMTTVDFVSCGEFHTCAVTMAGELYTWGDGTHNAGLLGHGTDVSHWIPKRISGPLEGLQIASVTCGPWHTALITSTGQLFTFGDGTFGVLGHGDRKNVSRPREIESLSGLRTIAVACGVWHTSAVVEVIVTQSSASISSGKLFTWGDGDKNRLGHGDKEPRLKPTCVPALIDYNFHKIACGHSLTVGLTTSGHVFTMGSTVYGQLGNPNADGKLPCLVEDKLAGECVEEIACGAYHVAALTSRNEVYTWGKGANGRLGHGDVEDRKTPTLVEALKDRHVKYIACGSNYTAAICLHKWVSSAEQSQCSACRQAFGFTRKRHNCYNCGLVHCHSCSSRKAIRAALAPNPGKPYRVCDSCFAKLNKVSEASNRRNALPRLSGENKDRLDKSEIKLSKSAMPSNVDLIKQLDSKAAKQGRKADTFSLVRSSQAPSLLQLKDVVLSTAIDLRRTTPKPVLAPSGVSSRSVSPFSRRPSPPRSATPVPTTSGLSFSKSITDSLKKTNELLNQEVLKLRAQVESLRQRCELQELELQKSTKKTQEAMAVAAEESAKAKAAKEVIKSLTAQLKDMAERLPPGVYDAESMKPAYLPNGLESNGVHYSDANGERHSRSESVGSSLLSFHTGVDSIINNGTSSLSHFREPSGASGRDDDPDLRLPNGSNGGVLPSSSRVSESSEGKESMALQDAENGTKPRNPALAINNNQVEAEWIEQYEPGVYITLVALRDGTRDLKRVRFSRRRFGEHQAETWWSENREKVYERYNVRGLDKTSTSGQAARRSEGALSPTSQT</sequence>
<evidence type="ECO:0000313" key="2">
    <source>
        <dbReference type="Proteomes" id="UP001164539"/>
    </source>
</evidence>
<comment type="caution">
    <text evidence="1">The sequence shown here is derived from an EMBL/GenBank/DDBJ whole genome shotgun (WGS) entry which is preliminary data.</text>
</comment>